<dbReference type="InterPro" id="IPR036291">
    <property type="entry name" value="NAD(P)-bd_dom_sf"/>
</dbReference>
<dbReference type="Gene3D" id="3.40.50.720">
    <property type="entry name" value="NAD(P)-binding Rossmann-like Domain"/>
    <property type="match status" value="1"/>
</dbReference>
<dbReference type="GeneID" id="63840267"/>
<evidence type="ECO:0000313" key="3">
    <source>
        <dbReference type="Proteomes" id="UP000803844"/>
    </source>
</evidence>
<dbReference type="RefSeq" id="XP_040777636.1">
    <property type="nucleotide sequence ID" value="XM_040923138.1"/>
</dbReference>
<evidence type="ECO:0000256" key="1">
    <source>
        <dbReference type="ARBA" id="ARBA00023002"/>
    </source>
</evidence>
<dbReference type="PRINTS" id="PR00081">
    <property type="entry name" value="GDHRDH"/>
</dbReference>
<name>A0A9P4Y549_CRYP1</name>
<reference evidence="2" key="1">
    <citation type="journal article" date="2020" name="Phytopathology">
        <title>Genome sequence of the chestnut blight fungus Cryphonectria parasitica EP155: A fundamental resource for an archetypical invasive plant pathogen.</title>
        <authorList>
            <person name="Crouch J.A."/>
            <person name="Dawe A."/>
            <person name="Aerts A."/>
            <person name="Barry K."/>
            <person name="Churchill A.C.L."/>
            <person name="Grimwood J."/>
            <person name="Hillman B."/>
            <person name="Milgroom M.G."/>
            <person name="Pangilinan J."/>
            <person name="Smith M."/>
            <person name="Salamov A."/>
            <person name="Schmutz J."/>
            <person name="Yadav J."/>
            <person name="Grigoriev I.V."/>
            <person name="Nuss D."/>
        </authorList>
    </citation>
    <scope>NUCLEOTIDE SEQUENCE</scope>
    <source>
        <strain evidence="2">EP155</strain>
    </source>
</reference>
<dbReference type="InterPro" id="IPR002347">
    <property type="entry name" value="SDR_fam"/>
</dbReference>
<dbReference type="Proteomes" id="UP000803844">
    <property type="component" value="Unassembled WGS sequence"/>
</dbReference>
<dbReference type="AlphaFoldDB" id="A0A9P4Y549"/>
<dbReference type="GO" id="GO:0016491">
    <property type="term" value="F:oxidoreductase activity"/>
    <property type="evidence" value="ECO:0007669"/>
    <property type="project" value="UniProtKB-KW"/>
</dbReference>
<organism evidence="2 3">
    <name type="scientific">Cryphonectria parasitica (strain ATCC 38755 / EP155)</name>
    <dbReference type="NCBI Taxonomy" id="660469"/>
    <lineage>
        <taxon>Eukaryota</taxon>
        <taxon>Fungi</taxon>
        <taxon>Dikarya</taxon>
        <taxon>Ascomycota</taxon>
        <taxon>Pezizomycotina</taxon>
        <taxon>Sordariomycetes</taxon>
        <taxon>Sordariomycetidae</taxon>
        <taxon>Diaporthales</taxon>
        <taxon>Cryphonectriaceae</taxon>
        <taxon>Cryphonectria-Endothia species complex</taxon>
        <taxon>Cryphonectria</taxon>
    </lineage>
</organism>
<dbReference type="SUPFAM" id="SSF51735">
    <property type="entry name" value="NAD(P)-binding Rossmann-fold domains"/>
    <property type="match status" value="1"/>
</dbReference>
<keyword evidence="3" id="KW-1185">Reference proteome</keyword>
<proteinExistence type="predicted"/>
<dbReference type="EMBL" id="MU032346">
    <property type="protein sequence ID" value="KAF3766675.1"/>
    <property type="molecule type" value="Genomic_DNA"/>
</dbReference>
<sequence length="349" mass="38294">MAQSKYDYTPEKFATFPQWARRQLFEHPRPVTGVDLSGKTAIVTGANQGIGFEIADQLITLNISKLIIGARDEAKGQAAADKLKAQHKSAKTDIEVWKLDMLEYDSVTSFATRASQLEHLDLVILNAGIYRIKLTINPSTGNEEDIQTNYLSTVLLTVLLLPTLQAKKRSPESPGRLTIVSSDTAGMTHFVERDADPLLGALKDTSGKWKWDMQERYGTSKLLGQLFLTELAKRVPTSVAIINAGSPGLCAGSGLSRDAAGTFLRFPLAIYFGIFGRKSAVGAHVVLDAALKKGEESHGEVIDFDKIRPKGPFAYSPKAQEVTERLWRETMQELAFADVQTIVQNLSAK</sequence>
<dbReference type="Pfam" id="PF00106">
    <property type="entry name" value="adh_short"/>
    <property type="match status" value="1"/>
</dbReference>
<dbReference type="PANTHER" id="PTHR43157">
    <property type="entry name" value="PHOSPHATIDYLINOSITOL-GLYCAN BIOSYNTHESIS CLASS F PROTEIN-RELATED"/>
    <property type="match status" value="1"/>
</dbReference>
<evidence type="ECO:0000313" key="2">
    <source>
        <dbReference type="EMBL" id="KAF3766675.1"/>
    </source>
</evidence>
<protein>
    <submittedName>
        <fullName evidence="2">NAD(P)-binding protein</fullName>
    </submittedName>
</protein>
<gene>
    <name evidence="2" type="ORF">M406DRAFT_355322</name>
</gene>
<accession>A0A9P4Y549</accession>
<keyword evidence="1" id="KW-0560">Oxidoreductase</keyword>
<dbReference type="OrthoDB" id="191139at2759"/>
<comment type="caution">
    <text evidence="2">The sequence shown here is derived from an EMBL/GenBank/DDBJ whole genome shotgun (WGS) entry which is preliminary data.</text>
</comment>
<dbReference type="PANTHER" id="PTHR43157:SF31">
    <property type="entry name" value="PHOSPHATIDYLINOSITOL-GLYCAN BIOSYNTHESIS CLASS F PROTEIN"/>
    <property type="match status" value="1"/>
</dbReference>